<gene>
    <name evidence="1" type="ORF">GCM10009545_17590</name>
    <name evidence="2" type="ORF">GCM10011581_47460</name>
</gene>
<dbReference type="EMBL" id="BMMT01000023">
    <property type="protein sequence ID" value="GGJ04909.1"/>
    <property type="molecule type" value="Genomic_DNA"/>
</dbReference>
<evidence type="ECO:0000313" key="1">
    <source>
        <dbReference type="EMBL" id="GAA0515979.1"/>
    </source>
</evidence>
<dbReference type="Proteomes" id="UP000597989">
    <property type="component" value="Unassembled WGS sequence"/>
</dbReference>
<protein>
    <submittedName>
        <fullName evidence="2">Uncharacterized protein</fullName>
    </submittedName>
</protein>
<comment type="caution">
    <text evidence="2">The sequence shown here is derived from an EMBL/GenBank/DDBJ whole genome shotgun (WGS) entry which is preliminary data.</text>
</comment>
<sequence length="74" mass="7607">MPLDAGSAVRFNAAWTAGCDINELADSKEKQVPTEARAAGVGGMLSSRSVRSANGSWVGTATRVGGQVVWTLGE</sequence>
<evidence type="ECO:0000313" key="3">
    <source>
        <dbReference type="Proteomes" id="UP000597989"/>
    </source>
</evidence>
<organism evidence="2 3">
    <name type="scientific">Saccharopolyspora thermophila</name>
    <dbReference type="NCBI Taxonomy" id="89367"/>
    <lineage>
        <taxon>Bacteria</taxon>
        <taxon>Bacillati</taxon>
        <taxon>Actinomycetota</taxon>
        <taxon>Actinomycetes</taxon>
        <taxon>Pseudonocardiales</taxon>
        <taxon>Pseudonocardiaceae</taxon>
        <taxon>Saccharopolyspora</taxon>
    </lineage>
</organism>
<reference evidence="1 4" key="2">
    <citation type="journal article" date="2019" name="Int. J. Syst. Evol. Microbiol.">
        <title>The Global Catalogue of Microorganisms (GCM) 10K type strain sequencing project: providing services to taxonomists for standard genome sequencing and annotation.</title>
        <authorList>
            <consortium name="The Broad Institute Genomics Platform"/>
            <consortium name="The Broad Institute Genome Sequencing Center for Infectious Disease"/>
            <person name="Wu L."/>
            <person name="Ma J."/>
        </authorList>
    </citation>
    <scope>NUCLEOTIDE SEQUENCE [LARGE SCALE GENOMIC DNA]</scope>
    <source>
        <strain evidence="1 4">JCM 10664</strain>
    </source>
</reference>
<reference evidence="2 3" key="1">
    <citation type="journal article" date="2014" name="Int. J. Syst. Evol. Microbiol.">
        <title>Complete genome sequence of Corynebacterium casei LMG S-19264T (=DSM 44701T), isolated from a smear-ripened cheese.</title>
        <authorList>
            <consortium name="US DOE Joint Genome Institute (JGI-PGF)"/>
            <person name="Walter F."/>
            <person name="Albersmeier A."/>
            <person name="Kalinowski J."/>
            <person name="Ruckert C."/>
        </authorList>
    </citation>
    <scope>NUCLEOTIDE SEQUENCE [LARGE SCALE GENOMIC DNA]</scope>
    <source>
        <strain evidence="2 3">CGMCC 4.7206</strain>
    </source>
</reference>
<name>A0A917KC11_9PSEU</name>
<evidence type="ECO:0000313" key="2">
    <source>
        <dbReference type="EMBL" id="GGJ04909.1"/>
    </source>
</evidence>
<evidence type="ECO:0000313" key="4">
    <source>
        <dbReference type="Proteomes" id="UP001500220"/>
    </source>
</evidence>
<reference evidence="1" key="4">
    <citation type="submission" date="2023-12" db="EMBL/GenBank/DDBJ databases">
        <authorList>
            <person name="Sun Q."/>
            <person name="Inoue M."/>
        </authorList>
    </citation>
    <scope>NUCLEOTIDE SEQUENCE</scope>
    <source>
        <strain evidence="1">JCM 10664</strain>
    </source>
</reference>
<proteinExistence type="predicted"/>
<reference evidence="2" key="3">
    <citation type="submission" date="2020-09" db="EMBL/GenBank/DDBJ databases">
        <authorList>
            <person name="Sun Q."/>
            <person name="Zhou Y."/>
        </authorList>
    </citation>
    <scope>NUCLEOTIDE SEQUENCE</scope>
    <source>
        <strain evidence="2">CGMCC 4.7206</strain>
    </source>
</reference>
<keyword evidence="4" id="KW-1185">Reference proteome</keyword>
<dbReference type="AlphaFoldDB" id="A0A917KC11"/>
<accession>A0A917KC11</accession>
<dbReference type="EMBL" id="BAAAHC010000007">
    <property type="protein sequence ID" value="GAA0515979.1"/>
    <property type="molecule type" value="Genomic_DNA"/>
</dbReference>
<dbReference type="Proteomes" id="UP001500220">
    <property type="component" value="Unassembled WGS sequence"/>
</dbReference>